<evidence type="ECO:0000256" key="1">
    <source>
        <dbReference type="SAM" id="SignalP"/>
    </source>
</evidence>
<dbReference type="AlphaFoldDB" id="A0A1G9ATR2"/>
<feature type="signal peptide" evidence="1">
    <location>
        <begin position="1"/>
        <end position="21"/>
    </location>
</feature>
<dbReference type="Proteomes" id="UP000199580">
    <property type="component" value="Unassembled WGS sequence"/>
</dbReference>
<name>A0A1G9ATR2_9FLAO</name>
<feature type="chain" id="PRO_5011678528" evidence="1">
    <location>
        <begin position="22"/>
        <end position="245"/>
    </location>
</feature>
<accession>A0A1G9ATR2</accession>
<evidence type="ECO:0000313" key="2">
    <source>
        <dbReference type="EMBL" id="SDK29955.1"/>
    </source>
</evidence>
<keyword evidence="1" id="KW-0732">Signal</keyword>
<proteinExistence type="predicted"/>
<keyword evidence="3" id="KW-1185">Reference proteome</keyword>
<dbReference type="RefSeq" id="WP_091397345.1">
    <property type="nucleotide sequence ID" value="NZ_BKAI01000007.1"/>
</dbReference>
<evidence type="ECO:0000313" key="3">
    <source>
        <dbReference type="Proteomes" id="UP000199580"/>
    </source>
</evidence>
<sequence length="245" mass="27284">MKTTFYTALLLLFIGFSSCSSDDDNAQKQPETHANLLTKINDVTEGLVTTIAYDSSNKMISFDRTANDFNPETHLTFTYDAAGLLSEMVAGTAITKYFYNAEGKLTKTEQSNSGTIYSVHQFVYAGSKVTDNYNYAPTNQGWKEIYTFENGNVTQVESYSATSAANPNGTYEGTFHRSNYDGKPAVKSSMPWQFQFPDVSANNVGTSQYCTTCVSNFVYEYNADGYPTKRTENGTATVLYEYKRL</sequence>
<reference evidence="2 3" key="1">
    <citation type="submission" date="2016-10" db="EMBL/GenBank/DDBJ databases">
        <authorList>
            <person name="de Groot N.N."/>
        </authorList>
    </citation>
    <scope>NUCLEOTIDE SEQUENCE [LARGE SCALE GENOMIC DNA]</scope>
    <source>
        <strain evidence="2 3">CGMCC 1.10076</strain>
    </source>
</reference>
<dbReference type="STRING" id="1128970.SAMN04487935_3023"/>
<organism evidence="2 3">
    <name type="scientific">Flavobacterium noncentrifugens</name>
    <dbReference type="NCBI Taxonomy" id="1128970"/>
    <lineage>
        <taxon>Bacteria</taxon>
        <taxon>Pseudomonadati</taxon>
        <taxon>Bacteroidota</taxon>
        <taxon>Flavobacteriia</taxon>
        <taxon>Flavobacteriales</taxon>
        <taxon>Flavobacteriaceae</taxon>
        <taxon>Flavobacterium</taxon>
    </lineage>
</organism>
<dbReference type="Gene3D" id="2.180.10.10">
    <property type="entry name" value="RHS repeat-associated core"/>
    <property type="match status" value="1"/>
</dbReference>
<dbReference type="PROSITE" id="PS51257">
    <property type="entry name" value="PROKAR_LIPOPROTEIN"/>
    <property type="match status" value="1"/>
</dbReference>
<dbReference type="OrthoDB" id="660065at2"/>
<dbReference type="EMBL" id="FNEZ01000005">
    <property type="protein sequence ID" value="SDK29955.1"/>
    <property type="molecule type" value="Genomic_DNA"/>
</dbReference>
<protein>
    <submittedName>
        <fullName evidence="2">YD repeat-containing protein</fullName>
    </submittedName>
</protein>
<gene>
    <name evidence="2" type="ORF">SAMN04487935_3023</name>
</gene>